<dbReference type="GO" id="GO:0003677">
    <property type="term" value="F:DNA binding"/>
    <property type="evidence" value="ECO:0007669"/>
    <property type="project" value="InterPro"/>
</dbReference>
<dbReference type="EMBL" id="CADCUW010000285">
    <property type="protein sequence ID" value="CAA9416319.1"/>
    <property type="molecule type" value="Genomic_DNA"/>
</dbReference>
<dbReference type="InterPro" id="IPR050219">
    <property type="entry name" value="DnaG_primase"/>
</dbReference>
<evidence type="ECO:0000313" key="5">
    <source>
        <dbReference type="EMBL" id="CAA9416319.1"/>
    </source>
</evidence>
<dbReference type="Pfam" id="PF01807">
    <property type="entry name" value="Zn_ribbon_DnaG"/>
    <property type="match status" value="1"/>
</dbReference>
<keyword evidence="1" id="KW-0479">Metal-binding</keyword>
<name>A0A6J4PHV5_9ACTN</name>
<protein>
    <submittedName>
        <fullName evidence="5">DNA primase</fullName>
        <ecNumber evidence="5">2.7.7.-</ecNumber>
    </submittedName>
</protein>
<reference evidence="5" key="1">
    <citation type="submission" date="2020-02" db="EMBL/GenBank/DDBJ databases">
        <authorList>
            <person name="Meier V. D."/>
        </authorList>
    </citation>
    <scope>NUCLEOTIDE SEQUENCE</scope>
    <source>
        <strain evidence="5">AVDCRST_MAG01</strain>
    </source>
</reference>
<feature type="domain" description="Zinc finger CHC2-type" evidence="4">
    <location>
        <begin position="34"/>
        <end position="72"/>
    </location>
</feature>
<dbReference type="InterPro" id="IPR002694">
    <property type="entry name" value="Znf_CHC2"/>
</dbReference>
<evidence type="ECO:0000256" key="1">
    <source>
        <dbReference type="ARBA" id="ARBA00022723"/>
    </source>
</evidence>
<evidence type="ECO:0000256" key="2">
    <source>
        <dbReference type="ARBA" id="ARBA00022771"/>
    </source>
</evidence>
<evidence type="ECO:0000259" key="4">
    <source>
        <dbReference type="SMART" id="SM00400"/>
    </source>
</evidence>
<evidence type="ECO:0000256" key="3">
    <source>
        <dbReference type="ARBA" id="ARBA00022833"/>
    </source>
</evidence>
<organism evidence="5">
    <name type="scientific">uncultured Rubrobacteraceae bacterium</name>
    <dbReference type="NCBI Taxonomy" id="349277"/>
    <lineage>
        <taxon>Bacteria</taxon>
        <taxon>Bacillati</taxon>
        <taxon>Actinomycetota</taxon>
        <taxon>Rubrobacteria</taxon>
        <taxon>Rubrobacterales</taxon>
        <taxon>Rubrobacteraceae</taxon>
        <taxon>environmental samples</taxon>
    </lineage>
</organism>
<dbReference type="GO" id="GO:0005737">
    <property type="term" value="C:cytoplasm"/>
    <property type="evidence" value="ECO:0007669"/>
    <property type="project" value="TreeGrafter"/>
</dbReference>
<dbReference type="InterPro" id="IPR036977">
    <property type="entry name" value="DNA_primase_Znf_CHC2"/>
</dbReference>
<proteinExistence type="predicted"/>
<dbReference type="PANTHER" id="PTHR30313:SF2">
    <property type="entry name" value="DNA PRIMASE"/>
    <property type="match status" value="1"/>
</dbReference>
<dbReference type="GO" id="GO:0003899">
    <property type="term" value="F:DNA-directed RNA polymerase activity"/>
    <property type="evidence" value="ECO:0007669"/>
    <property type="project" value="InterPro"/>
</dbReference>
<dbReference type="AlphaFoldDB" id="A0A6J4PHV5"/>
<keyword evidence="2" id="KW-0863">Zinc-finger</keyword>
<dbReference type="SMART" id="SM00400">
    <property type="entry name" value="ZnF_CHCC"/>
    <property type="match status" value="1"/>
</dbReference>
<keyword evidence="5" id="KW-0548">Nucleotidyltransferase</keyword>
<feature type="non-terminal residue" evidence="5">
    <location>
        <position position="72"/>
    </location>
</feature>
<dbReference type="GO" id="GO:0008270">
    <property type="term" value="F:zinc ion binding"/>
    <property type="evidence" value="ECO:0007669"/>
    <property type="project" value="UniProtKB-KW"/>
</dbReference>
<dbReference type="Gene3D" id="3.90.580.10">
    <property type="entry name" value="Zinc finger, CHC2-type domain"/>
    <property type="match status" value="1"/>
</dbReference>
<sequence>MRISQRSIEDVREAANIVEVTSEFTALRRQGTRFSGLCPYPDHQEKTPSFSVSPDRGFYYCFGCLEANERIW</sequence>
<dbReference type="EC" id="2.7.7.-" evidence="5"/>
<gene>
    <name evidence="5" type="ORF">AVDCRST_MAG01-01-1950</name>
</gene>
<keyword evidence="3" id="KW-0862">Zinc</keyword>
<dbReference type="PANTHER" id="PTHR30313">
    <property type="entry name" value="DNA PRIMASE"/>
    <property type="match status" value="1"/>
</dbReference>
<dbReference type="GO" id="GO:0006269">
    <property type="term" value="P:DNA replication, synthesis of primer"/>
    <property type="evidence" value="ECO:0007669"/>
    <property type="project" value="TreeGrafter"/>
</dbReference>
<accession>A0A6J4PHV5</accession>
<dbReference type="SUPFAM" id="SSF57783">
    <property type="entry name" value="Zinc beta-ribbon"/>
    <property type="match status" value="1"/>
</dbReference>
<keyword evidence="5" id="KW-0808">Transferase</keyword>